<keyword evidence="1" id="KW-0812">Transmembrane</keyword>
<dbReference type="EMBL" id="AFZD01000017">
    <property type="protein sequence ID" value="EHL11347.1"/>
    <property type="molecule type" value="Genomic_DNA"/>
</dbReference>
<dbReference type="Proteomes" id="UP000003527">
    <property type="component" value="Unassembled WGS sequence"/>
</dbReference>
<evidence type="ECO:0000256" key="1">
    <source>
        <dbReference type="SAM" id="Phobius"/>
    </source>
</evidence>
<keyword evidence="3" id="KW-1185">Reference proteome</keyword>
<gene>
    <name evidence="2" type="ORF">HMPREF9624_00680</name>
</gene>
<name>G9WUU6_9FIRM</name>
<reference evidence="2 3" key="1">
    <citation type="submission" date="2011-08" db="EMBL/GenBank/DDBJ databases">
        <title>The Genome Sequence of Oribacterium sp. ACB7.</title>
        <authorList>
            <consortium name="The Broad Institute Genome Sequencing Platform"/>
            <person name="Earl A."/>
            <person name="Ward D."/>
            <person name="Feldgarden M."/>
            <person name="Gevers D."/>
            <person name="Sizova M."/>
            <person name="Hazen A."/>
            <person name="Epstein S."/>
            <person name="Young S.K."/>
            <person name="Zeng Q."/>
            <person name="Gargeya S."/>
            <person name="Fitzgerald M."/>
            <person name="Haas B."/>
            <person name="Abouelleil A."/>
            <person name="Alvarado L."/>
            <person name="Arachchi H.M."/>
            <person name="Berlin A."/>
            <person name="Brown A."/>
            <person name="Chapman S.B."/>
            <person name="Chen Z."/>
            <person name="Dunbar C."/>
            <person name="Freedman E."/>
            <person name="Gearin G."/>
            <person name="Gellesch M."/>
            <person name="Goldberg J."/>
            <person name="Griggs A."/>
            <person name="Gujja S."/>
            <person name="Heiman D."/>
            <person name="Howarth C."/>
            <person name="Larson L."/>
            <person name="Lui A."/>
            <person name="MacDonald P.J.P."/>
            <person name="Montmayeur A."/>
            <person name="Murphy C."/>
            <person name="Neiman D."/>
            <person name="Pearson M."/>
            <person name="Priest M."/>
            <person name="Roberts A."/>
            <person name="Saif S."/>
            <person name="Shea T."/>
            <person name="Shenoy N."/>
            <person name="Sisk P."/>
            <person name="Stolte C."/>
            <person name="Sykes S."/>
            <person name="Wortman J."/>
            <person name="Nusbaum C."/>
            <person name="Birren B."/>
        </authorList>
    </citation>
    <scope>NUCLEOTIDE SEQUENCE [LARGE SCALE GENOMIC DNA]</scope>
    <source>
        <strain evidence="2 3">ACB7</strain>
    </source>
</reference>
<keyword evidence="1" id="KW-1133">Transmembrane helix</keyword>
<protein>
    <submittedName>
        <fullName evidence="2">Uncharacterized protein</fullName>
    </submittedName>
</protein>
<dbReference type="AlphaFoldDB" id="G9WUU6"/>
<evidence type="ECO:0000313" key="2">
    <source>
        <dbReference type="EMBL" id="EHL11347.1"/>
    </source>
</evidence>
<evidence type="ECO:0000313" key="3">
    <source>
        <dbReference type="Proteomes" id="UP000003527"/>
    </source>
</evidence>
<proteinExistence type="predicted"/>
<organism evidence="2 3">
    <name type="scientific">Oribacterium asaccharolyticum ACB7</name>
    <dbReference type="NCBI Taxonomy" id="796944"/>
    <lineage>
        <taxon>Bacteria</taxon>
        <taxon>Bacillati</taxon>
        <taxon>Bacillota</taxon>
        <taxon>Clostridia</taxon>
        <taxon>Lachnospirales</taxon>
        <taxon>Lachnospiraceae</taxon>
        <taxon>Oribacterium</taxon>
    </lineage>
</organism>
<accession>G9WUU6</accession>
<sequence length="36" mass="4109">MLSGKSFVSCYVIVYLPTIFVVLSFLYQISYGMKNP</sequence>
<dbReference type="HOGENOM" id="CLU_3357378_0_0_9"/>
<comment type="caution">
    <text evidence="2">The sequence shown here is derived from an EMBL/GenBank/DDBJ whole genome shotgun (WGS) entry which is preliminary data.</text>
</comment>
<feature type="transmembrane region" description="Helical" evidence="1">
    <location>
        <begin position="6"/>
        <end position="27"/>
    </location>
</feature>
<keyword evidence="1" id="KW-0472">Membrane</keyword>